<sequence>MNRDKYSGDYRLRDNVVNGRLVQTAEYIGEYYRFRILSERRRPIAARLLAFCIVGILACILPVSITNHLSAVLYAVIPHLLTAIPLWLLIASLMRIRFGKEPIIHEHADKTVKYFAIGAPSAVLTAGLAVLGDMVWMVSHFSDNTSGGDLIFLICDIIILLAGIYCLLNRGISEVAVTRDSSSDAL</sequence>
<proteinExistence type="predicted"/>
<dbReference type="OrthoDB" id="2001017at2"/>
<feature type="transmembrane region" description="Helical" evidence="1">
    <location>
        <begin position="71"/>
        <end position="93"/>
    </location>
</feature>
<feature type="transmembrane region" description="Helical" evidence="1">
    <location>
        <begin position="114"/>
        <end position="138"/>
    </location>
</feature>
<comment type="caution">
    <text evidence="2">The sequence shown here is derived from an EMBL/GenBank/DDBJ whole genome shotgun (WGS) entry which is preliminary data.</text>
</comment>
<evidence type="ECO:0000313" key="3">
    <source>
        <dbReference type="Proteomes" id="UP001154420"/>
    </source>
</evidence>
<protein>
    <submittedName>
        <fullName evidence="2">Uncharacterized protein</fullName>
    </submittedName>
</protein>
<keyword evidence="1" id="KW-0812">Transmembrane</keyword>
<feature type="transmembrane region" description="Helical" evidence="1">
    <location>
        <begin position="44"/>
        <end position="65"/>
    </location>
</feature>
<feature type="transmembrane region" description="Helical" evidence="1">
    <location>
        <begin position="150"/>
        <end position="168"/>
    </location>
</feature>
<evidence type="ECO:0000313" key="2">
    <source>
        <dbReference type="EMBL" id="NBJ92814.1"/>
    </source>
</evidence>
<keyword evidence="3" id="KW-1185">Reference proteome</keyword>
<accession>A0A9X5GRZ6</accession>
<keyword evidence="1" id="KW-1133">Transmembrane helix</keyword>
<evidence type="ECO:0000256" key="1">
    <source>
        <dbReference type="SAM" id="Phobius"/>
    </source>
</evidence>
<dbReference type="Proteomes" id="UP001154420">
    <property type="component" value="Unassembled WGS sequence"/>
</dbReference>
<organism evidence="2 3">
    <name type="scientific">Parablautia muri</name>
    <dbReference type="NCBI Taxonomy" id="2320879"/>
    <lineage>
        <taxon>Bacteria</taxon>
        <taxon>Bacillati</taxon>
        <taxon>Bacillota</taxon>
        <taxon>Clostridia</taxon>
        <taxon>Lachnospirales</taxon>
        <taxon>Lachnospiraceae</taxon>
        <taxon>Parablautia</taxon>
    </lineage>
</organism>
<keyword evidence="1" id="KW-0472">Membrane</keyword>
<reference evidence="2" key="1">
    <citation type="submission" date="2018-09" db="EMBL/GenBank/DDBJ databases">
        <title>Murine metabolic-syndrome-specific gut microbial biobank.</title>
        <authorList>
            <person name="Liu C."/>
        </authorList>
    </citation>
    <scope>NUCLEOTIDE SEQUENCE</scope>
    <source>
        <strain evidence="2">D42-62</strain>
    </source>
</reference>
<name>A0A9X5GRZ6_9FIRM</name>
<dbReference type="AlphaFoldDB" id="A0A9X5GRZ6"/>
<dbReference type="RefSeq" id="WP_160559891.1">
    <property type="nucleotide sequence ID" value="NZ_QZDT01000012.1"/>
</dbReference>
<gene>
    <name evidence="2" type="ORF">D5281_09430</name>
</gene>
<dbReference type="EMBL" id="QZDT01000012">
    <property type="protein sequence ID" value="NBJ92814.1"/>
    <property type="molecule type" value="Genomic_DNA"/>
</dbReference>